<proteinExistence type="predicted"/>
<evidence type="ECO:0008006" key="2">
    <source>
        <dbReference type="Google" id="ProtNLM"/>
    </source>
</evidence>
<name>A0A644WEL7_9ZZZZ</name>
<organism evidence="1">
    <name type="scientific">bioreactor metagenome</name>
    <dbReference type="NCBI Taxonomy" id="1076179"/>
    <lineage>
        <taxon>unclassified sequences</taxon>
        <taxon>metagenomes</taxon>
        <taxon>ecological metagenomes</taxon>
    </lineage>
</organism>
<evidence type="ECO:0000313" key="1">
    <source>
        <dbReference type="EMBL" id="MPM02039.1"/>
    </source>
</evidence>
<accession>A0A644WEL7</accession>
<reference evidence="1" key="1">
    <citation type="submission" date="2019-08" db="EMBL/GenBank/DDBJ databases">
        <authorList>
            <person name="Kucharzyk K."/>
            <person name="Murdoch R.W."/>
            <person name="Higgins S."/>
            <person name="Loffler F."/>
        </authorList>
    </citation>
    <scope>NUCLEOTIDE SEQUENCE</scope>
</reference>
<dbReference type="AlphaFoldDB" id="A0A644WEL7"/>
<dbReference type="EMBL" id="VSSQ01000840">
    <property type="protein sequence ID" value="MPM02039.1"/>
    <property type="molecule type" value="Genomic_DNA"/>
</dbReference>
<comment type="caution">
    <text evidence="1">The sequence shown here is derived from an EMBL/GenBank/DDBJ whole genome shotgun (WGS) entry which is preliminary data.</text>
</comment>
<dbReference type="InterPro" id="IPR036465">
    <property type="entry name" value="vWFA_dom_sf"/>
</dbReference>
<dbReference type="Gene3D" id="3.40.50.410">
    <property type="entry name" value="von Willebrand factor, type A domain"/>
    <property type="match status" value="1"/>
</dbReference>
<protein>
    <recommendedName>
        <fullName evidence="2">VWFA domain-containing protein</fullName>
    </recommendedName>
</protein>
<sequence length="217" mass="24433">MKKGLTELVFVLDRSGSMSGLESDTIGGFNAMLEKQKALKGDCVVTSVLFDDRYELLHDRIRLAGVMPLTNETYYVRGNTALLDAIGRTIDKIGGVQQHTAPGEQAEKVLFVIITDGMENSSREYRYERIREMIERQKERFGWEFLFLGANIDAISVASRFGIAPDRAVTYCPDGEGTRLNYEAVCCAAECVREGRPVAKDWKKSIEEDHKKRGARR</sequence>
<gene>
    <name evidence="1" type="ORF">SDC9_48284</name>
</gene>
<dbReference type="SUPFAM" id="SSF53300">
    <property type="entry name" value="vWA-like"/>
    <property type="match status" value="1"/>
</dbReference>